<accession>A0A0F8YUL2</accession>
<proteinExistence type="predicted"/>
<sequence length="134" mass="15118">MPALKVDELARDMPTNGIYLLSEGSHHLYAGRSTRLRSRIKRHSRAGAAHNVAAFAFLLARDATGRIEASYKPEGSRSDLMLDPVFSAAFTDAKERIRQMDVRYVEETHPLRQALLEMYVAVALETPFNDFDTH</sequence>
<reference evidence="1" key="1">
    <citation type="journal article" date="2015" name="Nature">
        <title>Complex archaea that bridge the gap between prokaryotes and eukaryotes.</title>
        <authorList>
            <person name="Spang A."/>
            <person name="Saw J.H."/>
            <person name="Jorgensen S.L."/>
            <person name="Zaremba-Niedzwiedzka K."/>
            <person name="Martijn J."/>
            <person name="Lind A.E."/>
            <person name="van Eijk R."/>
            <person name="Schleper C."/>
            <person name="Guy L."/>
            <person name="Ettema T.J."/>
        </authorList>
    </citation>
    <scope>NUCLEOTIDE SEQUENCE</scope>
</reference>
<dbReference type="EMBL" id="LAZR01054951">
    <property type="protein sequence ID" value="KKK77450.1"/>
    <property type="molecule type" value="Genomic_DNA"/>
</dbReference>
<name>A0A0F8YUL2_9ZZZZ</name>
<evidence type="ECO:0000313" key="1">
    <source>
        <dbReference type="EMBL" id="KKK77450.1"/>
    </source>
</evidence>
<evidence type="ECO:0008006" key="2">
    <source>
        <dbReference type="Google" id="ProtNLM"/>
    </source>
</evidence>
<dbReference type="AlphaFoldDB" id="A0A0F8YUL2"/>
<gene>
    <name evidence="1" type="ORF">LCGC14_2853490</name>
</gene>
<organism evidence="1">
    <name type="scientific">marine sediment metagenome</name>
    <dbReference type="NCBI Taxonomy" id="412755"/>
    <lineage>
        <taxon>unclassified sequences</taxon>
        <taxon>metagenomes</taxon>
        <taxon>ecological metagenomes</taxon>
    </lineage>
</organism>
<comment type="caution">
    <text evidence="1">The sequence shown here is derived from an EMBL/GenBank/DDBJ whole genome shotgun (WGS) entry which is preliminary data.</text>
</comment>
<protein>
    <recommendedName>
        <fullName evidence="2">GIY-YIG domain-containing protein</fullName>
    </recommendedName>
</protein>